<keyword evidence="2" id="KW-0812">Transmembrane</keyword>
<dbReference type="AlphaFoldDB" id="A0A841E8U8"/>
<feature type="transmembrane region" description="Helical" evidence="2">
    <location>
        <begin position="107"/>
        <end position="128"/>
    </location>
</feature>
<evidence type="ECO:0000313" key="4">
    <source>
        <dbReference type="Proteomes" id="UP000578077"/>
    </source>
</evidence>
<keyword evidence="2" id="KW-0472">Membrane</keyword>
<accession>A0A841E8U8</accession>
<protein>
    <submittedName>
        <fullName evidence="3">Uncharacterized protein</fullName>
    </submittedName>
</protein>
<dbReference type="Proteomes" id="UP000578077">
    <property type="component" value="Unassembled WGS sequence"/>
</dbReference>
<feature type="region of interest" description="Disordered" evidence="1">
    <location>
        <begin position="134"/>
        <end position="225"/>
    </location>
</feature>
<dbReference type="RefSeq" id="WP_184636145.1">
    <property type="nucleotide sequence ID" value="NZ_BAABKT010000039.1"/>
</dbReference>
<proteinExistence type="predicted"/>
<evidence type="ECO:0000256" key="2">
    <source>
        <dbReference type="SAM" id="Phobius"/>
    </source>
</evidence>
<reference evidence="3 4" key="1">
    <citation type="submission" date="2020-08" db="EMBL/GenBank/DDBJ databases">
        <title>Sequencing the genomes of 1000 actinobacteria strains.</title>
        <authorList>
            <person name="Klenk H.-P."/>
        </authorList>
    </citation>
    <scope>NUCLEOTIDE SEQUENCE [LARGE SCALE GENOMIC DNA]</scope>
    <source>
        <strain evidence="3 4">DSM 44593</strain>
    </source>
</reference>
<comment type="caution">
    <text evidence="3">The sequence shown here is derived from an EMBL/GenBank/DDBJ whole genome shotgun (WGS) entry which is preliminary data.</text>
</comment>
<name>A0A841E8U8_9ACTN</name>
<feature type="transmembrane region" description="Helical" evidence="2">
    <location>
        <begin position="41"/>
        <end position="60"/>
    </location>
</feature>
<evidence type="ECO:0000313" key="3">
    <source>
        <dbReference type="EMBL" id="MBB5999362.1"/>
    </source>
</evidence>
<evidence type="ECO:0000256" key="1">
    <source>
        <dbReference type="SAM" id="MobiDB-lite"/>
    </source>
</evidence>
<keyword evidence="4" id="KW-1185">Reference proteome</keyword>
<feature type="transmembrane region" description="Helical" evidence="2">
    <location>
        <begin position="67"/>
        <end position="87"/>
    </location>
</feature>
<dbReference type="EMBL" id="JACHLY010000001">
    <property type="protein sequence ID" value="MBB5999362.1"/>
    <property type="molecule type" value="Genomic_DNA"/>
</dbReference>
<organism evidence="3 4">
    <name type="scientific">Streptomonospora salina</name>
    <dbReference type="NCBI Taxonomy" id="104205"/>
    <lineage>
        <taxon>Bacteria</taxon>
        <taxon>Bacillati</taxon>
        <taxon>Actinomycetota</taxon>
        <taxon>Actinomycetes</taxon>
        <taxon>Streptosporangiales</taxon>
        <taxon>Nocardiopsidaceae</taxon>
        <taxon>Streptomonospora</taxon>
    </lineage>
</organism>
<gene>
    <name evidence="3" type="ORF">HNR25_003113</name>
</gene>
<keyword evidence="2" id="KW-1133">Transmembrane helix</keyword>
<sequence>MLRHVIGLLTGAAIAPALWAALGWSAQRVSAAVGGAGFAPLGLTAVGVLMFVGVACGFLAGARVSPLAALFSGGLLLGYALWPVMAAGTVDAALPGWIPDDSVLHPLGPGLLLALPLGTLLFVSGLVPSRWRARNAPRPGDPGPLPADGVPGPRGGHGPEPARPDGPTGAGPDTLHGRGGLGEAPEGDPESTTTPMRRRRIGRPRWNSSSRAPESDTLEFQRGRD</sequence>